<evidence type="ECO:0000256" key="3">
    <source>
        <dbReference type="ARBA" id="ARBA00022618"/>
    </source>
</evidence>
<accession>A0A0F9YEG9</accession>
<dbReference type="PANTHER" id="PTHR11649:SF13">
    <property type="entry name" value="ENGB-TYPE G DOMAIN-CONTAINING PROTEIN"/>
    <property type="match status" value="1"/>
</dbReference>
<gene>
    <name evidence="11" type="ORF">LCGC14_0102990</name>
</gene>
<dbReference type="InterPro" id="IPR006073">
    <property type="entry name" value="GTP-bd"/>
</dbReference>
<dbReference type="GO" id="GO:0046872">
    <property type="term" value="F:metal ion binding"/>
    <property type="evidence" value="ECO:0007669"/>
    <property type="project" value="UniProtKB-KW"/>
</dbReference>
<evidence type="ECO:0000313" key="11">
    <source>
        <dbReference type="EMBL" id="KKO02849.1"/>
    </source>
</evidence>
<protein>
    <recommendedName>
        <fullName evidence="10">EngB-type G domain-containing protein</fullName>
    </recommendedName>
</protein>
<evidence type="ECO:0000256" key="1">
    <source>
        <dbReference type="ARBA" id="ARBA00001946"/>
    </source>
</evidence>
<keyword evidence="8" id="KW-0717">Septation</keyword>
<sequence>MKISKAEFVKGVIGNDYSLEGNLPHVAFFGRSNTGKSSVINSLVGKKDLVRTSKMPGKTREANFFRINDSFYFVDFPGYGYAMRSKLERNKIIKRIFWYVEFSNTRPKAVFLIIDAQVGLTDFDRDMIKILEANKHQIVIIANKIDKLTKDAAGEQLSSIQKEVRDIPVLGYSAKTNEGKNELTKKIASFV</sequence>
<evidence type="ECO:0000256" key="2">
    <source>
        <dbReference type="ARBA" id="ARBA00009638"/>
    </source>
</evidence>
<evidence type="ECO:0000256" key="9">
    <source>
        <dbReference type="ARBA" id="ARBA00023306"/>
    </source>
</evidence>
<evidence type="ECO:0000256" key="7">
    <source>
        <dbReference type="ARBA" id="ARBA00023134"/>
    </source>
</evidence>
<comment type="caution">
    <text evidence="11">The sequence shown here is derived from an EMBL/GenBank/DDBJ whole genome shotgun (WGS) entry which is preliminary data.</text>
</comment>
<dbReference type="CDD" id="cd01876">
    <property type="entry name" value="YihA_EngB"/>
    <property type="match status" value="1"/>
</dbReference>
<keyword evidence="7" id="KW-0342">GTP-binding</keyword>
<evidence type="ECO:0000259" key="10">
    <source>
        <dbReference type="PROSITE" id="PS51706"/>
    </source>
</evidence>
<evidence type="ECO:0000256" key="8">
    <source>
        <dbReference type="ARBA" id="ARBA00023210"/>
    </source>
</evidence>
<dbReference type="NCBIfam" id="TIGR03598">
    <property type="entry name" value="GTPase_YsxC"/>
    <property type="match status" value="1"/>
</dbReference>
<keyword evidence="6" id="KW-0460">Magnesium</keyword>
<dbReference type="GO" id="GO:0005525">
    <property type="term" value="F:GTP binding"/>
    <property type="evidence" value="ECO:0007669"/>
    <property type="project" value="UniProtKB-KW"/>
</dbReference>
<keyword evidence="9" id="KW-0131">Cell cycle</keyword>
<reference evidence="11" key="1">
    <citation type="journal article" date="2015" name="Nature">
        <title>Complex archaea that bridge the gap between prokaryotes and eukaryotes.</title>
        <authorList>
            <person name="Spang A."/>
            <person name="Saw J.H."/>
            <person name="Jorgensen S.L."/>
            <person name="Zaremba-Niedzwiedzka K."/>
            <person name="Martijn J."/>
            <person name="Lind A.E."/>
            <person name="van Eijk R."/>
            <person name="Schleper C."/>
            <person name="Guy L."/>
            <person name="Ettema T.J."/>
        </authorList>
    </citation>
    <scope>NUCLEOTIDE SEQUENCE</scope>
</reference>
<dbReference type="AlphaFoldDB" id="A0A0F9YEG9"/>
<dbReference type="InterPro" id="IPR030393">
    <property type="entry name" value="G_ENGB_dom"/>
</dbReference>
<dbReference type="Pfam" id="PF01926">
    <property type="entry name" value="MMR_HSR1"/>
    <property type="match status" value="1"/>
</dbReference>
<dbReference type="HAMAP" id="MF_00321">
    <property type="entry name" value="GTPase_EngB"/>
    <property type="match status" value="1"/>
</dbReference>
<organism evidence="11">
    <name type="scientific">marine sediment metagenome</name>
    <dbReference type="NCBI Taxonomy" id="412755"/>
    <lineage>
        <taxon>unclassified sequences</taxon>
        <taxon>metagenomes</taxon>
        <taxon>ecological metagenomes</taxon>
    </lineage>
</organism>
<feature type="domain" description="EngB-type G" evidence="10">
    <location>
        <begin position="22"/>
        <end position="191"/>
    </location>
</feature>
<dbReference type="InterPro" id="IPR019987">
    <property type="entry name" value="GTP-bd_ribosome_bio_YsxC"/>
</dbReference>
<comment type="cofactor">
    <cofactor evidence="1">
        <name>Mg(2+)</name>
        <dbReference type="ChEBI" id="CHEBI:18420"/>
    </cofactor>
</comment>
<name>A0A0F9YEG9_9ZZZZ</name>
<dbReference type="InterPro" id="IPR027417">
    <property type="entry name" value="P-loop_NTPase"/>
</dbReference>
<evidence type="ECO:0000256" key="5">
    <source>
        <dbReference type="ARBA" id="ARBA00022741"/>
    </source>
</evidence>
<dbReference type="PROSITE" id="PS51706">
    <property type="entry name" value="G_ENGB"/>
    <property type="match status" value="1"/>
</dbReference>
<dbReference type="GO" id="GO:0000917">
    <property type="term" value="P:division septum assembly"/>
    <property type="evidence" value="ECO:0007669"/>
    <property type="project" value="UniProtKB-KW"/>
</dbReference>
<keyword evidence="5" id="KW-0547">Nucleotide-binding</keyword>
<dbReference type="PANTHER" id="PTHR11649">
    <property type="entry name" value="MSS1/TRME-RELATED GTP-BINDING PROTEIN"/>
    <property type="match status" value="1"/>
</dbReference>
<dbReference type="Gene3D" id="3.40.50.300">
    <property type="entry name" value="P-loop containing nucleotide triphosphate hydrolases"/>
    <property type="match status" value="1"/>
</dbReference>
<dbReference type="EMBL" id="LAZR01000029">
    <property type="protein sequence ID" value="KKO02849.1"/>
    <property type="molecule type" value="Genomic_DNA"/>
</dbReference>
<evidence type="ECO:0000256" key="4">
    <source>
        <dbReference type="ARBA" id="ARBA00022723"/>
    </source>
</evidence>
<proteinExistence type="inferred from homology"/>
<keyword evidence="4" id="KW-0479">Metal-binding</keyword>
<keyword evidence="3" id="KW-0132">Cell division</keyword>
<dbReference type="SUPFAM" id="SSF52540">
    <property type="entry name" value="P-loop containing nucleoside triphosphate hydrolases"/>
    <property type="match status" value="1"/>
</dbReference>
<evidence type="ECO:0000256" key="6">
    <source>
        <dbReference type="ARBA" id="ARBA00022842"/>
    </source>
</evidence>
<comment type="similarity">
    <text evidence="2">Belongs to the TRAFAC class TrmE-Era-EngA-EngB-Septin-like GTPase superfamily. EngB GTPase family.</text>
</comment>